<dbReference type="SUPFAM" id="SSF143990">
    <property type="entry name" value="YbiA-like"/>
    <property type="match status" value="1"/>
</dbReference>
<proteinExistence type="predicted"/>
<reference evidence="4" key="1">
    <citation type="submission" date="2017-01" db="EMBL/GenBank/DDBJ databases">
        <title>Comparative genomics of anhydrobiosis in the tardigrade Hypsibius dujardini.</title>
        <authorList>
            <person name="Yoshida Y."/>
            <person name="Koutsovoulos G."/>
            <person name="Laetsch D."/>
            <person name="Stevens L."/>
            <person name="Kumar S."/>
            <person name="Horikawa D."/>
            <person name="Ishino K."/>
            <person name="Komine S."/>
            <person name="Tomita M."/>
            <person name="Blaxter M."/>
            <person name="Arakawa K."/>
        </authorList>
    </citation>
    <scope>NUCLEOTIDE SEQUENCE [LARGE SCALE GENOMIC DNA]</scope>
    <source>
        <strain evidence="4">Z151</strain>
    </source>
</reference>
<feature type="region of interest" description="Disordered" evidence="1">
    <location>
        <begin position="1"/>
        <end position="59"/>
    </location>
</feature>
<feature type="compositionally biased region" description="Low complexity" evidence="1">
    <location>
        <begin position="26"/>
        <end position="37"/>
    </location>
</feature>
<gene>
    <name evidence="3" type="ORF">BV898_01633</name>
</gene>
<accession>A0A1W0XAP9</accession>
<comment type="caution">
    <text evidence="3">The sequence shown here is derived from an EMBL/GenBank/DDBJ whole genome shotgun (WGS) entry which is preliminary data.</text>
</comment>
<evidence type="ECO:0000256" key="1">
    <source>
        <dbReference type="SAM" id="MobiDB-lite"/>
    </source>
</evidence>
<dbReference type="Pfam" id="PF08719">
    <property type="entry name" value="NADAR"/>
    <property type="match status" value="1"/>
</dbReference>
<name>A0A1W0XAP9_HYPEX</name>
<dbReference type="OrthoDB" id="206452at2759"/>
<evidence type="ECO:0000259" key="2">
    <source>
        <dbReference type="Pfam" id="PF08719"/>
    </source>
</evidence>
<dbReference type="AlphaFoldDB" id="A0A1W0XAP9"/>
<keyword evidence="4" id="KW-1185">Reference proteome</keyword>
<dbReference type="Gene3D" id="1.10.357.40">
    <property type="entry name" value="YbiA-like"/>
    <property type="match status" value="1"/>
</dbReference>
<dbReference type="CDD" id="cd15457">
    <property type="entry name" value="NADAR"/>
    <property type="match status" value="1"/>
</dbReference>
<dbReference type="EMBL" id="MTYJ01000006">
    <property type="protein sequence ID" value="OQV24573.1"/>
    <property type="molecule type" value="Genomic_DNA"/>
</dbReference>
<protein>
    <submittedName>
        <fullName evidence="3">N-glycosidase YbiA</fullName>
    </submittedName>
</protein>
<dbReference type="NCBIfam" id="TIGR02464">
    <property type="entry name" value="ribofla_fusion"/>
    <property type="match status" value="1"/>
</dbReference>
<feature type="domain" description="NADAR" evidence="2">
    <location>
        <begin position="65"/>
        <end position="204"/>
    </location>
</feature>
<evidence type="ECO:0000313" key="3">
    <source>
        <dbReference type="EMBL" id="OQV24573.1"/>
    </source>
</evidence>
<sequence>MASRSIKKPSSVFTSSPRAANGRTDSSLGSPSSSAGLIEQNRGEEVEVLERAGPDNPSAESAIEFYNHRKEPYGIFSNFYPAEIHLDGRRWDTTEHYFQAKKFLDEKNMEMIRTQPSPGKAASAGRRRDLPLRNDWERVKDDVMKEAVYAKFSQHVELRKRLLQTGQRELVEHTTRDAYWGDGGHGGGKNMLGKILMATRDRLRREENPKN</sequence>
<dbReference type="Proteomes" id="UP000192578">
    <property type="component" value="Unassembled WGS sequence"/>
</dbReference>
<evidence type="ECO:0000313" key="4">
    <source>
        <dbReference type="Proteomes" id="UP000192578"/>
    </source>
</evidence>
<feature type="compositionally biased region" description="Basic and acidic residues" evidence="1">
    <location>
        <begin position="41"/>
        <end position="53"/>
    </location>
</feature>
<organism evidence="3 4">
    <name type="scientific">Hypsibius exemplaris</name>
    <name type="common">Freshwater tardigrade</name>
    <dbReference type="NCBI Taxonomy" id="2072580"/>
    <lineage>
        <taxon>Eukaryota</taxon>
        <taxon>Metazoa</taxon>
        <taxon>Ecdysozoa</taxon>
        <taxon>Tardigrada</taxon>
        <taxon>Eutardigrada</taxon>
        <taxon>Parachela</taxon>
        <taxon>Hypsibioidea</taxon>
        <taxon>Hypsibiidae</taxon>
        <taxon>Hypsibius</taxon>
    </lineage>
</organism>
<dbReference type="InterPro" id="IPR012816">
    <property type="entry name" value="NADAR"/>
</dbReference>
<dbReference type="InterPro" id="IPR037238">
    <property type="entry name" value="YbiA-like_sf"/>
</dbReference>